<dbReference type="OrthoDB" id="8899035at2759"/>
<dbReference type="InterPro" id="IPR041179">
    <property type="entry name" value="C10orf90_N"/>
</dbReference>
<comment type="caution">
    <text evidence="2">The sequence shown here is derived from an EMBL/GenBank/DDBJ whole genome shotgun (WGS) entry which is preliminary data.</text>
</comment>
<evidence type="ECO:0000313" key="3">
    <source>
        <dbReference type="Proteomes" id="UP000537747"/>
    </source>
</evidence>
<accession>A0A7L2SRC2</accession>
<dbReference type="EMBL" id="VYZQ01222205">
    <property type="protein sequence ID" value="NXS23850.1"/>
    <property type="molecule type" value="Genomic_DNA"/>
</dbReference>
<protein>
    <submittedName>
        <fullName evidence="2">CJ090 protein</fullName>
    </submittedName>
</protein>
<dbReference type="AlphaFoldDB" id="A0A7L2SRC2"/>
<proteinExistence type="predicted"/>
<reference evidence="2 3" key="1">
    <citation type="submission" date="2019-09" db="EMBL/GenBank/DDBJ databases">
        <title>Bird 10,000 Genomes (B10K) Project - Family phase.</title>
        <authorList>
            <person name="Zhang G."/>
        </authorList>
    </citation>
    <scope>NUCLEOTIDE SEQUENCE [LARGE SCALE GENOMIC DNA]</scope>
    <source>
        <strain evidence="2">B10K-DU-002-82</strain>
    </source>
</reference>
<feature type="non-terminal residue" evidence="2">
    <location>
        <position position="90"/>
    </location>
</feature>
<evidence type="ECO:0000259" key="1">
    <source>
        <dbReference type="Pfam" id="PF17730"/>
    </source>
</evidence>
<organism evidence="2 3">
    <name type="scientific">Mystacornis crossleyi</name>
    <dbReference type="NCBI Taxonomy" id="98133"/>
    <lineage>
        <taxon>Eukaryota</taxon>
        <taxon>Metazoa</taxon>
        <taxon>Chordata</taxon>
        <taxon>Craniata</taxon>
        <taxon>Vertebrata</taxon>
        <taxon>Euteleostomi</taxon>
        <taxon>Archelosauria</taxon>
        <taxon>Archosauria</taxon>
        <taxon>Dinosauria</taxon>
        <taxon>Saurischia</taxon>
        <taxon>Theropoda</taxon>
        <taxon>Coelurosauria</taxon>
        <taxon>Aves</taxon>
        <taxon>Neognathae</taxon>
        <taxon>Neoaves</taxon>
        <taxon>Telluraves</taxon>
        <taxon>Australaves</taxon>
        <taxon>Passeriformes</taxon>
        <taxon>Sylvioidea</taxon>
        <taxon>Timaliidae</taxon>
        <taxon>Mystacornis</taxon>
    </lineage>
</organism>
<name>A0A7L2SRC2_9PASS</name>
<dbReference type="Proteomes" id="UP000537747">
    <property type="component" value="Unassembled WGS sequence"/>
</dbReference>
<evidence type="ECO:0000313" key="2">
    <source>
        <dbReference type="EMBL" id="NXS23850.1"/>
    </source>
</evidence>
<gene>
    <name evidence="2" type="ORF">MYSCRO_R11969</name>
</gene>
<feature type="domain" description="Centrosomal protein C10orf90 N-terminal" evidence="1">
    <location>
        <begin position="15"/>
        <end position="86"/>
    </location>
</feature>
<dbReference type="Pfam" id="PF17730">
    <property type="entry name" value="Centro_C10orf90"/>
    <property type="match status" value="1"/>
</dbReference>
<feature type="non-terminal residue" evidence="2">
    <location>
        <position position="1"/>
    </location>
</feature>
<keyword evidence="3" id="KW-1185">Reference proteome</keyword>
<sequence>QEPLPSQNTTLVLPVIIAEIDEEKPKGNQPSQPMQTLIPQPRACHTKPSLPNHGSAIVSRTFLVLPGGLEIQASLEDTMSPSDPPSPNQC</sequence>